<feature type="compositionally biased region" description="Low complexity" evidence="1">
    <location>
        <begin position="1168"/>
        <end position="1183"/>
    </location>
</feature>
<evidence type="ECO:0000256" key="1">
    <source>
        <dbReference type="SAM" id="MobiDB-lite"/>
    </source>
</evidence>
<feature type="compositionally biased region" description="Basic and acidic residues" evidence="1">
    <location>
        <begin position="377"/>
        <end position="394"/>
    </location>
</feature>
<name>A0ABN8D0I1_9STRA</name>
<sequence length="1285" mass="144367">MPIHAAERQRQCDRSLGQIPLSSNEIELYSRQDEVTRRRRILLAVRDEERRLAQHMTKCYRNNLQKLQRQRVYKAQKQWKLQNQHSVEGRYDSKLNVLERTGTSSPQTKKLVEKVVKWKQEHPKVIQKEDETMKYRNKMDEKEDRFIVEGRQEVRRERGRKALNQLVSRRQGQQAMEWLALMDRMERRAREQRSGEDDLVDAELNKSEQTAERAFAQLLGLDEEGSVDLSVFSINSDDKPFFALADSDHEFRWDGAEAERADLDGRTSEPTATKHSDFVKLREGPEFGGLVKGAKDKQAERTCGQPLTTTTSGKMQRVELDKLKKLKDVCKSCPRLRGVRSGYHELSDDGSLQTPLSQWNGRTDKGGYVALTSMGRPHYDCNTSERPEGNKEEIDSSAQCSLQSFIQESPTRKQELGSVVVAQPLAESGQCLSSNSLPNPSVAEGFYKKTCFGDDYVGAADKEQRSYSKSSSTSNNKKVSHLDVVGNNSTSIARLQKVGDKPVKLNSSAEYLSGASSTATSIENVESKLLVDSTEHQLYDVRANHSAPHESNISPKSLDGDEVDARVLERTPDIGKKRLITPSVEETATDHLVPRYASATEPVDASLIEGAEFLSPDLYASRDDDNGKFCKKGRVFDSTSYRDVSINKDGWLSMFDSFSASSWESLSHLAEMDNDREGSPEQHCVDQYTMYCSKSEGFSEYERDAEAEYQGPPVGFNRAHSSVHFSDPRGSYCQRIWYKARRSSTSAVSVAQYSLPSSDTQSSFDESFDRLDLGQDDSFVNELVPMFPKHNLTSSPQSFDKDNETVEEYNIRFVEPNMRRMLTSAQCLSCEKSGQRLVYEKHQVAKTDHSQRQVLASTTLQTKSKCLTTSVDKRKLTRRNYLDYSSSELGATSFNTSVKRLPAQQPEVDGQNRQLETVAAGSNSSRRFGNSPQTSDHKEQDAMSEISSEASVSSLGSTAQLNIAVDATRRRNAGDKARVTSSSADGLHNLSAQEYPSDDKMDKQQNASEQSFASSSSMSMDINFDHHIKKTSAVEQSLPLQLWLPAMTYEEKNTNVLPAPMTNRVKNMTVPPAPMTWSASSVSSISSSRSIPCSDQDVSVSLAEEQHARWFKTMNHLARDCDLQHSSHVSFQSENCNVSRVAGCTRRTRSEKAARRFTFADSKRFITQLPPSSPSLRNRSQSPAPKRNQRDSDIDQGEGEVSLAEAFQQHHSGFGQRVNNQHDKIKPQQDKLNKSSRQQQSQFEEESMPIKHDSVQCDAAPITRSRGTTGLFFRRSTAAGSGRRK</sequence>
<evidence type="ECO:0000313" key="2">
    <source>
        <dbReference type="EMBL" id="CAH0518692.1"/>
    </source>
</evidence>
<dbReference type="Proteomes" id="UP001158986">
    <property type="component" value="Unassembled WGS sequence"/>
</dbReference>
<organism evidence="2 3">
    <name type="scientific">Peronospora belbahrii</name>
    <dbReference type="NCBI Taxonomy" id="622444"/>
    <lineage>
        <taxon>Eukaryota</taxon>
        <taxon>Sar</taxon>
        <taxon>Stramenopiles</taxon>
        <taxon>Oomycota</taxon>
        <taxon>Peronosporomycetes</taxon>
        <taxon>Peronosporales</taxon>
        <taxon>Peronosporaceae</taxon>
        <taxon>Peronospora</taxon>
    </lineage>
</organism>
<feature type="compositionally biased region" description="Polar residues" evidence="1">
    <location>
        <begin position="918"/>
        <end position="934"/>
    </location>
</feature>
<accession>A0ABN8D0I1</accession>
<feature type="region of interest" description="Disordered" evidence="1">
    <location>
        <begin position="918"/>
        <end position="953"/>
    </location>
</feature>
<reference evidence="2 3" key="1">
    <citation type="submission" date="2021-11" db="EMBL/GenBank/DDBJ databases">
        <authorList>
            <person name="Islam A."/>
            <person name="Islam S."/>
            <person name="Flora M.S."/>
            <person name="Rahman M."/>
            <person name="Ziaur R.M."/>
            <person name="Epstein J.H."/>
            <person name="Hassan M."/>
            <person name="Klassen M."/>
            <person name="Woodard K."/>
            <person name="Webb A."/>
            <person name="Webby R.J."/>
            <person name="El Zowalaty M.E."/>
        </authorList>
    </citation>
    <scope>NUCLEOTIDE SEQUENCE [LARGE SCALE GENOMIC DNA]</scope>
    <source>
        <strain evidence="2">Pbs1</strain>
    </source>
</reference>
<protein>
    <submittedName>
        <fullName evidence="2">Uncharacterized protein</fullName>
    </submittedName>
</protein>
<evidence type="ECO:0000313" key="3">
    <source>
        <dbReference type="Proteomes" id="UP001158986"/>
    </source>
</evidence>
<feature type="compositionally biased region" description="Polar residues" evidence="1">
    <location>
        <begin position="979"/>
        <end position="994"/>
    </location>
</feature>
<feature type="region of interest" description="Disordered" evidence="1">
    <location>
        <begin position="1163"/>
        <end position="1198"/>
    </location>
</feature>
<feature type="compositionally biased region" description="Low complexity" evidence="1">
    <location>
        <begin position="944"/>
        <end position="953"/>
    </location>
</feature>
<dbReference type="EMBL" id="CAKLCB010000265">
    <property type="protein sequence ID" value="CAH0518692.1"/>
    <property type="molecule type" value="Genomic_DNA"/>
</dbReference>
<proteinExistence type="predicted"/>
<gene>
    <name evidence="2" type="ORF">PBS001_LOCUS5252</name>
</gene>
<feature type="compositionally biased region" description="Low complexity" evidence="1">
    <location>
        <begin position="1005"/>
        <end position="1015"/>
    </location>
</feature>
<feature type="region of interest" description="Disordered" evidence="1">
    <location>
        <begin position="1225"/>
        <end position="1285"/>
    </location>
</feature>
<feature type="region of interest" description="Disordered" evidence="1">
    <location>
        <begin position="376"/>
        <end position="397"/>
    </location>
</feature>
<keyword evidence="3" id="KW-1185">Reference proteome</keyword>
<feature type="region of interest" description="Disordered" evidence="1">
    <location>
        <begin position="971"/>
        <end position="1015"/>
    </location>
</feature>
<comment type="caution">
    <text evidence="2">The sequence shown here is derived from an EMBL/GenBank/DDBJ whole genome shotgun (WGS) entry which is preliminary data.</text>
</comment>